<keyword evidence="2" id="KW-1185">Reference proteome</keyword>
<protein>
    <submittedName>
        <fullName evidence="1">Uncharacterized protein</fullName>
    </submittedName>
</protein>
<proteinExistence type="predicted"/>
<evidence type="ECO:0000313" key="1">
    <source>
        <dbReference type="EMBL" id="OAS17401.1"/>
    </source>
</evidence>
<evidence type="ECO:0000313" key="2">
    <source>
        <dbReference type="Proteomes" id="UP000078454"/>
    </source>
</evidence>
<dbReference type="EMBL" id="LYPB01000072">
    <property type="protein sequence ID" value="OAS17401.1"/>
    <property type="molecule type" value="Genomic_DNA"/>
</dbReference>
<dbReference type="AlphaFoldDB" id="A0A198A8K2"/>
<gene>
    <name evidence="1" type="ORF">A8708_21755</name>
</gene>
<accession>A0A198A8K2</accession>
<name>A0A198A8K2_9BACL</name>
<sequence length="120" mass="13151">MSNAKRSIPTLRDSGKLGKSYTRVPLGKNFGPTQTLRRLTILWVDNAGVPFVTSGFFCEARTLNGTRLATARFDAFGTAVFRTIGTPTTRTLVLRTFDADGVIFRTRTVRSGISAFVFIG</sequence>
<comment type="caution">
    <text evidence="1">The sequence shown here is derived from an EMBL/GenBank/DDBJ whole genome shotgun (WGS) entry which is preliminary data.</text>
</comment>
<reference evidence="1 2" key="1">
    <citation type="submission" date="2016-05" db="EMBL/GenBank/DDBJ databases">
        <title>Paenibacillus sp. 1ZS3-15 nov., isolated from the rhizosphere soil.</title>
        <authorList>
            <person name="Zhang X.X."/>
            <person name="Zhang J."/>
        </authorList>
    </citation>
    <scope>NUCLEOTIDE SEQUENCE [LARGE SCALE GENOMIC DNA]</scope>
    <source>
        <strain evidence="1 2">1ZS3-15</strain>
    </source>
</reference>
<dbReference type="Proteomes" id="UP000078454">
    <property type="component" value="Unassembled WGS sequence"/>
</dbReference>
<dbReference type="RefSeq" id="WP_068665858.1">
    <property type="nucleotide sequence ID" value="NZ_LYPB01000072.1"/>
</dbReference>
<organism evidence="1 2">
    <name type="scientific">Paenibacillus oryzisoli</name>
    <dbReference type="NCBI Taxonomy" id="1850517"/>
    <lineage>
        <taxon>Bacteria</taxon>
        <taxon>Bacillati</taxon>
        <taxon>Bacillota</taxon>
        <taxon>Bacilli</taxon>
        <taxon>Bacillales</taxon>
        <taxon>Paenibacillaceae</taxon>
        <taxon>Paenibacillus</taxon>
    </lineage>
</organism>